<dbReference type="InterPro" id="IPR000719">
    <property type="entry name" value="Prot_kinase_dom"/>
</dbReference>
<dbReference type="SUPFAM" id="SSF56112">
    <property type="entry name" value="Protein kinase-like (PK-like)"/>
    <property type="match status" value="1"/>
</dbReference>
<dbReference type="InterPro" id="IPR047173">
    <property type="entry name" value="STRAD_A/B-like"/>
</dbReference>
<feature type="compositionally biased region" description="Polar residues" evidence="3">
    <location>
        <begin position="453"/>
        <end position="466"/>
    </location>
</feature>
<keyword evidence="2" id="KW-0547">Nucleotide-binding</keyword>
<dbReference type="Pfam" id="PF00069">
    <property type="entry name" value="Pkinase"/>
    <property type="match status" value="2"/>
</dbReference>
<dbReference type="PROSITE" id="PS50011">
    <property type="entry name" value="PROTEIN_KINASE_DOM"/>
    <property type="match status" value="1"/>
</dbReference>
<keyword evidence="4" id="KW-0812">Transmembrane</keyword>
<keyword evidence="7" id="KW-1185">Reference proteome</keyword>
<evidence type="ECO:0000313" key="6">
    <source>
        <dbReference type="EMBL" id="RDY04442.1"/>
    </source>
</evidence>
<feature type="transmembrane region" description="Helical" evidence="4">
    <location>
        <begin position="186"/>
        <end position="207"/>
    </location>
</feature>
<dbReference type="InterPro" id="IPR011009">
    <property type="entry name" value="Kinase-like_dom_sf"/>
</dbReference>
<comment type="similarity">
    <text evidence="1">Belongs to the protein kinase superfamily. STE Ser/Thr protein kinase family. STE20 subfamily.</text>
</comment>
<dbReference type="CDD" id="cd06610">
    <property type="entry name" value="STKc_OSR1_SPAK"/>
    <property type="match status" value="1"/>
</dbReference>
<organism evidence="6 7">
    <name type="scientific">Mucuna pruriens</name>
    <name type="common">Velvet bean</name>
    <name type="synonym">Dolichos pruriens</name>
    <dbReference type="NCBI Taxonomy" id="157652"/>
    <lineage>
        <taxon>Eukaryota</taxon>
        <taxon>Viridiplantae</taxon>
        <taxon>Streptophyta</taxon>
        <taxon>Embryophyta</taxon>
        <taxon>Tracheophyta</taxon>
        <taxon>Spermatophyta</taxon>
        <taxon>Magnoliopsida</taxon>
        <taxon>eudicotyledons</taxon>
        <taxon>Gunneridae</taxon>
        <taxon>Pentapetalae</taxon>
        <taxon>rosids</taxon>
        <taxon>fabids</taxon>
        <taxon>Fabales</taxon>
        <taxon>Fabaceae</taxon>
        <taxon>Papilionoideae</taxon>
        <taxon>50 kb inversion clade</taxon>
        <taxon>NPAAA clade</taxon>
        <taxon>indigoferoid/millettioid clade</taxon>
        <taxon>Phaseoleae</taxon>
        <taxon>Mucuna</taxon>
    </lineage>
</organism>
<comment type="caution">
    <text evidence="6">The sequence shown here is derived from an EMBL/GenBank/DDBJ whole genome shotgun (WGS) entry which is preliminary data.</text>
</comment>
<sequence length="722" mass="80762">MKEKDKETEKKKYPIGSEYYLLYEEIGQGVSASVHRALCIPINEIVAIKILDFERDNCDLNNVSREAQTMILVDHPNVLKSHCSFVNEHNLWVVMPFMAGGSCLHILKAAHPDGFEEAVIATILKEVLKGLEYLHHHGHIHRDVKAGNVLIDSRGAIKLGDFGVSACLFDSGDRQRTRNTFVGTPCWYFLSILTLFIVIALTHQLHYRMAPEVMEQLHGYNFKADIWSFGITALELAHGHAPFSKFPPMKVLLMTLQNAPPGLDYERDGKFTKSFKQMIASCLVKDPTKRPSASKLLKHSFFKQARNNEYIVRKLLEGLPALGDRMEALKRKEEDMLAQKKMPDGKMEELSQSEYKRGISGWNFNLEDMKAQASLIHDFDDAISDINHAGSSCSLSTLDSQDRQLPNAIHHPSQSADMEENEEMRNQSASVPAVDSVVNDAKSRFERSDDDSSITSSNHEPQTSSLYLDDHVDNYLGEKFDMENGGRNGEGMATYYYHRRGSSSSILPEVTLPPIRAESDKQHILHQNVSYCNLTSVPQTGEDVLTELPSRVSKSSANSDDTDEKSKVPVVQQRGRFKVTSENVDPEKVSPSPILQKSHSMQVFSHHNAAASVHPTMPLLPTSDATSSNLSGCSLFPVLHSVLQTNILQRESILSLMKQITASDSTADGTCAPAQIAAAEKSMLEAAHEREKELLHEITELQWRLICTQEELQKLKTENAQN</sequence>
<keyword evidence="6" id="KW-0808">Transferase</keyword>
<name>A0A371HNZ0_MUCPR</name>
<evidence type="ECO:0000256" key="4">
    <source>
        <dbReference type="SAM" id="Phobius"/>
    </source>
</evidence>
<feature type="binding site" evidence="2">
    <location>
        <position position="49"/>
    </location>
    <ligand>
        <name>ATP</name>
        <dbReference type="ChEBI" id="CHEBI:30616"/>
    </ligand>
</feature>
<evidence type="ECO:0000256" key="1">
    <source>
        <dbReference type="ARBA" id="ARBA00008874"/>
    </source>
</evidence>
<dbReference type="Gene3D" id="1.10.510.10">
    <property type="entry name" value="Transferase(Phosphotransferase) domain 1"/>
    <property type="match status" value="1"/>
</dbReference>
<dbReference type="GO" id="GO:0004672">
    <property type="term" value="F:protein kinase activity"/>
    <property type="evidence" value="ECO:0007669"/>
    <property type="project" value="InterPro"/>
</dbReference>
<keyword evidence="4" id="KW-1133">Transmembrane helix</keyword>
<dbReference type="FunFam" id="1.10.510.10:FF:000125">
    <property type="entry name" value="serine/threonine-protein kinase BLUS1-like isoform X2"/>
    <property type="match status" value="1"/>
</dbReference>
<evidence type="ECO:0000256" key="2">
    <source>
        <dbReference type="PROSITE-ProRule" id="PRU10141"/>
    </source>
</evidence>
<gene>
    <name evidence="6" type="primary">fray2</name>
    <name evidence="6" type="ORF">CR513_11858</name>
</gene>
<evidence type="ECO:0000259" key="5">
    <source>
        <dbReference type="PROSITE" id="PS50011"/>
    </source>
</evidence>
<dbReference type="InterPro" id="IPR017441">
    <property type="entry name" value="Protein_kinase_ATP_BS"/>
</dbReference>
<feature type="region of interest" description="Disordered" evidence="3">
    <location>
        <begin position="547"/>
        <end position="569"/>
    </location>
</feature>
<accession>A0A371HNZ0</accession>
<dbReference type="Gene3D" id="3.30.200.20">
    <property type="entry name" value="Phosphorylase Kinase, domain 1"/>
    <property type="match status" value="1"/>
</dbReference>
<reference evidence="6" key="1">
    <citation type="submission" date="2018-05" db="EMBL/GenBank/DDBJ databases">
        <title>Draft genome of Mucuna pruriens seed.</title>
        <authorList>
            <person name="Nnadi N.E."/>
            <person name="Vos R."/>
            <person name="Hasami M.H."/>
            <person name="Devisetty U.K."/>
            <person name="Aguiy J.C."/>
        </authorList>
    </citation>
    <scope>NUCLEOTIDE SEQUENCE [LARGE SCALE GENOMIC DNA]</scope>
    <source>
        <strain evidence="6">JCA_2017</strain>
    </source>
</reference>
<dbReference type="SMART" id="SM00220">
    <property type="entry name" value="S_TKc"/>
    <property type="match status" value="1"/>
</dbReference>
<keyword evidence="4" id="KW-0472">Membrane</keyword>
<dbReference type="FunFam" id="3.30.200.20:FF:000099">
    <property type="entry name" value="Serine/threonine-protein kinase BLUS1"/>
    <property type="match status" value="1"/>
</dbReference>
<keyword evidence="2" id="KW-0067">ATP-binding</keyword>
<dbReference type="GO" id="GO:0005524">
    <property type="term" value="F:ATP binding"/>
    <property type="evidence" value="ECO:0007669"/>
    <property type="project" value="UniProtKB-UniRule"/>
</dbReference>
<dbReference type="AlphaFoldDB" id="A0A371HNZ0"/>
<keyword evidence="6" id="KW-0418">Kinase</keyword>
<evidence type="ECO:0000256" key="3">
    <source>
        <dbReference type="SAM" id="MobiDB-lite"/>
    </source>
</evidence>
<feature type="non-terminal residue" evidence="6">
    <location>
        <position position="1"/>
    </location>
</feature>
<evidence type="ECO:0000313" key="7">
    <source>
        <dbReference type="Proteomes" id="UP000257109"/>
    </source>
</evidence>
<proteinExistence type="inferred from homology"/>
<dbReference type="PROSITE" id="PS00107">
    <property type="entry name" value="PROTEIN_KINASE_ATP"/>
    <property type="match status" value="1"/>
</dbReference>
<feature type="domain" description="Protein kinase" evidence="5">
    <location>
        <begin position="20"/>
        <end position="302"/>
    </location>
</feature>
<dbReference type="EMBL" id="QJKJ01002081">
    <property type="protein sequence ID" value="RDY04442.1"/>
    <property type="molecule type" value="Genomic_DNA"/>
</dbReference>
<dbReference type="PANTHER" id="PTHR48014:SF24">
    <property type="entry name" value="PROTEIN KINASE SUPERFAMILY PROTEIN"/>
    <property type="match status" value="1"/>
</dbReference>
<protein>
    <submittedName>
        <fullName evidence="6">Serine/threonine-protein kinase fray2</fullName>
    </submittedName>
</protein>
<dbReference type="PANTHER" id="PTHR48014">
    <property type="entry name" value="SERINE/THREONINE-PROTEIN KINASE FRAY2"/>
    <property type="match status" value="1"/>
</dbReference>
<feature type="region of interest" description="Disordered" evidence="3">
    <location>
        <begin position="407"/>
        <end position="468"/>
    </location>
</feature>
<dbReference type="STRING" id="157652.A0A371HNZ0"/>
<dbReference type="GO" id="GO:0043539">
    <property type="term" value="F:protein serine/threonine kinase activator activity"/>
    <property type="evidence" value="ECO:0007669"/>
    <property type="project" value="InterPro"/>
</dbReference>
<dbReference type="Proteomes" id="UP000257109">
    <property type="component" value="Unassembled WGS sequence"/>
</dbReference>
<dbReference type="OrthoDB" id="248923at2759"/>